<evidence type="ECO:0000313" key="13">
    <source>
        <dbReference type="EMBL" id="KID55572.1"/>
    </source>
</evidence>
<dbReference type="SUPFAM" id="SSF111331">
    <property type="entry name" value="NAD kinase/diacylglycerol kinase-like"/>
    <property type="match status" value="1"/>
</dbReference>
<dbReference type="InterPro" id="IPR017438">
    <property type="entry name" value="ATP-NAD_kinase_N"/>
</dbReference>
<dbReference type="InterPro" id="IPR016064">
    <property type="entry name" value="NAD/diacylglycerol_kinase_sf"/>
</dbReference>
<dbReference type="EMBL" id="JWIC01000008">
    <property type="protein sequence ID" value="KID55572.1"/>
    <property type="molecule type" value="Genomic_DNA"/>
</dbReference>
<keyword evidence="2" id="KW-0444">Lipid biosynthesis</keyword>
<dbReference type="NCBIfam" id="TIGR00147">
    <property type="entry name" value="YegS/Rv2252/BmrU family lipid kinase"/>
    <property type="match status" value="1"/>
</dbReference>
<dbReference type="Pfam" id="PF19279">
    <property type="entry name" value="YegS_C"/>
    <property type="match status" value="1"/>
</dbReference>
<keyword evidence="8" id="KW-0460">Magnesium</keyword>
<dbReference type="RefSeq" id="WP_039611226.1">
    <property type="nucleotide sequence ID" value="NZ_JWIC01000008.1"/>
</dbReference>
<dbReference type="InterPro" id="IPR005218">
    <property type="entry name" value="Diacylglycerol/lipid_kinase"/>
</dbReference>
<keyword evidence="5" id="KW-0547">Nucleotide-binding</keyword>
<dbReference type="PANTHER" id="PTHR12358">
    <property type="entry name" value="SPHINGOSINE KINASE"/>
    <property type="match status" value="1"/>
</dbReference>
<evidence type="ECO:0000256" key="10">
    <source>
        <dbReference type="ARBA" id="ARBA00023209"/>
    </source>
</evidence>
<dbReference type="GO" id="GO:0008654">
    <property type="term" value="P:phospholipid biosynthetic process"/>
    <property type="evidence" value="ECO:0007669"/>
    <property type="project" value="UniProtKB-KW"/>
</dbReference>
<evidence type="ECO:0000313" key="14">
    <source>
        <dbReference type="Proteomes" id="UP000031327"/>
    </source>
</evidence>
<keyword evidence="4" id="KW-0479">Metal-binding</keyword>
<evidence type="ECO:0000256" key="8">
    <source>
        <dbReference type="ARBA" id="ARBA00022842"/>
    </source>
</evidence>
<evidence type="ECO:0000256" key="4">
    <source>
        <dbReference type="ARBA" id="ARBA00022723"/>
    </source>
</evidence>
<evidence type="ECO:0000256" key="5">
    <source>
        <dbReference type="ARBA" id="ARBA00022741"/>
    </source>
</evidence>
<evidence type="ECO:0000256" key="2">
    <source>
        <dbReference type="ARBA" id="ARBA00022516"/>
    </source>
</evidence>
<keyword evidence="9" id="KW-0443">Lipid metabolism</keyword>
<keyword evidence="10" id="KW-0594">Phospholipid biosynthesis</keyword>
<dbReference type="AlphaFoldDB" id="A0A0C1QKN1"/>
<dbReference type="InterPro" id="IPR045540">
    <property type="entry name" value="YegS/DAGK_C"/>
</dbReference>
<dbReference type="GO" id="GO:0046872">
    <property type="term" value="F:metal ion binding"/>
    <property type="evidence" value="ECO:0007669"/>
    <property type="project" value="UniProtKB-KW"/>
</dbReference>
<evidence type="ECO:0000256" key="9">
    <source>
        <dbReference type="ARBA" id="ARBA00023098"/>
    </source>
</evidence>
<evidence type="ECO:0000256" key="6">
    <source>
        <dbReference type="ARBA" id="ARBA00022777"/>
    </source>
</evidence>
<dbReference type="Gene3D" id="2.60.200.40">
    <property type="match status" value="1"/>
</dbReference>
<dbReference type="InterPro" id="IPR001206">
    <property type="entry name" value="Diacylglycerol_kinase_cat_dom"/>
</dbReference>
<dbReference type="Pfam" id="PF00781">
    <property type="entry name" value="DAGK_cat"/>
    <property type="match status" value="1"/>
</dbReference>
<comment type="caution">
    <text evidence="13">The sequence shown here is derived from an EMBL/GenBank/DDBJ whole genome shotgun (WGS) entry which is preliminary data.</text>
</comment>
<dbReference type="GO" id="GO:0004143">
    <property type="term" value="F:ATP-dependent diacylglycerol kinase activity"/>
    <property type="evidence" value="ECO:0007669"/>
    <property type="project" value="TreeGrafter"/>
</dbReference>
<organism evidence="13 14">
    <name type="scientific">Pseudoalteromonas luteoviolacea</name>
    <dbReference type="NCBI Taxonomy" id="43657"/>
    <lineage>
        <taxon>Bacteria</taxon>
        <taxon>Pseudomonadati</taxon>
        <taxon>Pseudomonadota</taxon>
        <taxon>Gammaproteobacteria</taxon>
        <taxon>Alteromonadales</taxon>
        <taxon>Pseudoalteromonadaceae</taxon>
        <taxon>Pseudoalteromonas</taxon>
    </lineage>
</organism>
<keyword evidence="6" id="KW-0418">Kinase</keyword>
<name>A0A0C1QKN1_9GAMM</name>
<feature type="domain" description="DAGKc" evidence="12">
    <location>
        <begin position="1"/>
        <end position="133"/>
    </location>
</feature>
<accession>A0A0C1QKN1</accession>
<keyword evidence="7" id="KW-0067">ATP-binding</keyword>
<dbReference type="PANTHER" id="PTHR12358:SF106">
    <property type="entry name" value="LIPID KINASE YEGS"/>
    <property type="match status" value="1"/>
</dbReference>
<sequence length="294" mass="31945">MVLLVVYRPHRGKQFLSHKVWLEKNAMERKIKLQWYATCGCFADDVAQLKDLLIHHQQVTVLGGDGTVNVVVNALLSGNDVAHVATQKRMAILPCGTGNDFARAFGYSNKQWRESVFSGFARHVDVGKVNARYFINMAGVGFNAEVVAAMAGKKRFGALSYTLYGIVKLLSYRGMEIMLDGNKLQIMMCLFANGRYFAAGLTPTPSAHVNSGVFQVLTISAVSLPKRLVCFALMLVGLHTKLPWVKVSSGQCFEISTKGVSIEADGDVIAATPAKISILAASLRLNMPSAGEST</sequence>
<evidence type="ECO:0000259" key="12">
    <source>
        <dbReference type="PROSITE" id="PS50146"/>
    </source>
</evidence>
<evidence type="ECO:0000256" key="1">
    <source>
        <dbReference type="ARBA" id="ARBA00001946"/>
    </source>
</evidence>
<keyword evidence="3" id="KW-0808">Transferase</keyword>
<dbReference type="SMART" id="SM00046">
    <property type="entry name" value="DAGKc"/>
    <property type="match status" value="1"/>
</dbReference>
<protein>
    <recommendedName>
        <fullName evidence="12">DAGKc domain-containing protein</fullName>
    </recommendedName>
</protein>
<evidence type="ECO:0000256" key="11">
    <source>
        <dbReference type="ARBA" id="ARBA00023264"/>
    </source>
</evidence>
<dbReference type="GO" id="GO:0005524">
    <property type="term" value="F:ATP binding"/>
    <property type="evidence" value="ECO:0007669"/>
    <property type="project" value="UniProtKB-KW"/>
</dbReference>
<dbReference type="Gene3D" id="3.40.50.10330">
    <property type="entry name" value="Probable inorganic polyphosphate/atp-NAD kinase, domain 1"/>
    <property type="match status" value="1"/>
</dbReference>
<dbReference type="PROSITE" id="PS50146">
    <property type="entry name" value="DAGK"/>
    <property type="match status" value="1"/>
</dbReference>
<comment type="cofactor">
    <cofactor evidence="1">
        <name>Mg(2+)</name>
        <dbReference type="ChEBI" id="CHEBI:18420"/>
    </cofactor>
</comment>
<dbReference type="Proteomes" id="UP000031327">
    <property type="component" value="Unassembled WGS sequence"/>
</dbReference>
<dbReference type="GO" id="GO:0005886">
    <property type="term" value="C:plasma membrane"/>
    <property type="evidence" value="ECO:0007669"/>
    <property type="project" value="TreeGrafter"/>
</dbReference>
<evidence type="ECO:0000256" key="7">
    <source>
        <dbReference type="ARBA" id="ARBA00022840"/>
    </source>
</evidence>
<reference evidence="13 14" key="1">
    <citation type="submission" date="2014-12" db="EMBL/GenBank/DDBJ databases">
        <title>Draft Genome Sequence of Pseudoalteromonas luteoviolacea HI1.</title>
        <authorList>
            <person name="Asahina A.Y."/>
            <person name="Hadfield M.G."/>
        </authorList>
    </citation>
    <scope>NUCLEOTIDE SEQUENCE [LARGE SCALE GENOMIC DNA]</scope>
    <source>
        <strain evidence="13 14">HI1</strain>
    </source>
</reference>
<evidence type="ECO:0000256" key="3">
    <source>
        <dbReference type="ARBA" id="ARBA00022679"/>
    </source>
</evidence>
<proteinExistence type="predicted"/>
<gene>
    <name evidence="13" type="ORF">JF50_20495</name>
</gene>
<keyword evidence="11" id="KW-1208">Phospholipid metabolism</keyword>
<dbReference type="InterPro" id="IPR050187">
    <property type="entry name" value="Lipid_Phosphate_FormReg"/>
</dbReference>